<protein>
    <submittedName>
        <fullName evidence="1">Uncharacterized protein</fullName>
    </submittedName>
</protein>
<keyword evidence="2" id="KW-1185">Reference proteome</keyword>
<dbReference type="EMBL" id="CM042009">
    <property type="protein sequence ID" value="KAI3792202.1"/>
    <property type="molecule type" value="Genomic_DNA"/>
</dbReference>
<evidence type="ECO:0000313" key="2">
    <source>
        <dbReference type="Proteomes" id="UP001055811"/>
    </source>
</evidence>
<organism evidence="1 2">
    <name type="scientific">Cichorium intybus</name>
    <name type="common">Chicory</name>
    <dbReference type="NCBI Taxonomy" id="13427"/>
    <lineage>
        <taxon>Eukaryota</taxon>
        <taxon>Viridiplantae</taxon>
        <taxon>Streptophyta</taxon>
        <taxon>Embryophyta</taxon>
        <taxon>Tracheophyta</taxon>
        <taxon>Spermatophyta</taxon>
        <taxon>Magnoliopsida</taxon>
        <taxon>eudicotyledons</taxon>
        <taxon>Gunneridae</taxon>
        <taxon>Pentapetalae</taxon>
        <taxon>asterids</taxon>
        <taxon>campanulids</taxon>
        <taxon>Asterales</taxon>
        <taxon>Asteraceae</taxon>
        <taxon>Cichorioideae</taxon>
        <taxon>Cichorieae</taxon>
        <taxon>Cichoriinae</taxon>
        <taxon>Cichorium</taxon>
    </lineage>
</organism>
<dbReference type="Proteomes" id="UP001055811">
    <property type="component" value="Linkage Group LG01"/>
</dbReference>
<sequence length="71" mass="8119">MALDLREVDCRHVVEVGIKKALGLSFPPPFLAAHAWEKLFSTTTDAPSSQYPTSSNNTWLLQLIQCWIRRY</sequence>
<gene>
    <name evidence="1" type="ORF">L2E82_06075</name>
</gene>
<accession>A0ACB9H912</accession>
<name>A0ACB9H912_CICIN</name>
<reference evidence="2" key="1">
    <citation type="journal article" date="2022" name="Mol. Ecol. Resour.">
        <title>The genomes of chicory, endive, great burdock and yacon provide insights into Asteraceae palaeo-polyploidization history and plant inulin production.</title>
        <authorList>
            <person name="Fan W."/>
            <person name="Wang S."/>
            <person name="Wang H."/>
            <person name="Wang A."/>
            <person name="Jiang F."/>
            <person name="Liu H."/>
            <person name="Zhao H."/>
            <person name="Xu D."/>
            <person name="Zhang Y."/>
        </authorList>
    </citation>
    <scope>NUCLEOTIDE SEQUENCE [LARGE SCALE GENOMIC DNA]</scope>
    <source>
        <strain evidence="2">cv. Punajuju</strain>
    </source>
</reference>
<comment type="caution">
    <text evidence="1">The sequence shown here is derived from an EMBL/GenBank/DDBJ whole genome shotgun (WGS) entry which is preliminary data.</text>
</comment>
<reference evidence="1 2" key="2">
    <citation type="journal article" date="2022" name="Mol. Ecol. Resour.">
        <title>The genomes of chicory, endive, great burdock and yacon provide insights into Asteraceae paleo-polyploidization history and plant inulin production.</title>
        <authorList>
            <person name="Fan W."/>
            <person name="Wang S."/>
            <person name="Wang H."/>
            <person name="Wang A."/>
            <person name="Jiang F."/>
            <person name="Liu H."/>
            <person name="Zhao H."/>
            <person name="Xu D."/>
            <person name="Zhang Y."/>
        </authorList>
    </citation>
    <scope>NUCLEOTIDE SEQUENCE [LARGE SCALE GENOMIC DNA]</scope>
    <source>
        <strain evidence="2">cv. Punajuju</strain>
        <tissue evidence="1">Leaves</tissue>
    </source>
</reference>
<proteinExistence type="predicted"/>
<evidence type="ECO:0000313" key="1">
    <source>
        <dbReference type="EMBL" id="KAI3792202.1"/>
    </source>
</evidence>